<organism evidence="1 2">
    <name type="scientific">Paenibacillus provencensis</name>
    <dbReference type="NCBI Taxonomy" id="441151"/>
    <lineage>
        <taxon>Bacteria</taxon>
        <taxon>Bacillati</taxon>
        <taxon>Bacillota</taxon>
        <taxon>Bacilli</taxon>
        <taxon>Bacillales</taxon>
        <taxon>Paenibacillaceae</taxon>
        <taxon>Paenibacillus</taxon>
    </lineage>
</organism>
<dbReference type="Gene3D" id="3.10.450.40">
    <property type="match status" value="1"/>
</dbReference>
<dbReference type="Proteomes" id="UP001597169">
    <property type="component" value="Unassembled WGS sequence"/>
</dbReference>
<name>A0ABW3PRV5_9BACL</name>
<dbReference type="SUPFAM" id="SSF160719">
    <property type="entry name" value="gpW/gp25-like"/>
    <property type="match status" value="1"/>
</dbReference>
<keyword evidence="2" id="KW-1185">Reference proteome</keyword>
<comment type="caution">
    <text evidence="1">The sequence shown here is derived from an EMBL/GenBank/DDBJ whole genome shotgun (WGS) entry which is preliminary data.</text>
</comment>
<evidence type="ECO:0000313" key="2">
    <source>
        <dbReference type="Proteomes" id="UP001597169"/>
    </source>
</evidence>
<proteinExistence type="predicted"/>
<dbReference type="RefSeq" id="WP_251583535.1">
    <property type="nucleotide sequence ID" value="NZ_JBHTKX010000001.1"/>
</dbReference>
<dbReference type="EMBL" id="JBHTKX010000001">
    <property type="protein sequence ID" value="MFD1128257.1"/>
    <property type="molecule type" value="Genomic_DNA"/>
</dbReference>
<reference evidence="2" key="1">
    <citation type="journal article" date="2019" name="Int. J. Syst. Evol. Microbiol.">
        <title>The Global Catalogue of Microorganisms (GCM) 10K type strain sequencing project: providing services to taxonomists for standard genome sequencing and annotation.</title>
        <authorList>
            <consortium name="The Broad Institute Genomics Platform"/>
            <consortium name="The Broad Institute Genome Sequencing Center for Infectious Disease"/>
            <person name="Wu L."/>
            <person name="Ma J."/>
        </authorList>
    </citation>
    <scope>NUCLEOTIDE SEQUENCE [LARGE SCALE GENOMIC DNA]</scope>
    <source>
        <strain evidence="2">CCUG 53519</strain>
    </source>
</reference>
<gene>
    <name evidence="1" type="ORF">ACFQ3J_08740</name>
</gene>
<protein>
    <submittedName>
        <fullName evidence="1">GPW/gp25 family protein</fullName>
    </submittedName>
</protein>
<sequence length="107" mass="11740">MSMYSVTADSPEIKFGLTGLESIKQNIRLICTTVVGTCPLDRSLGVDPVFIDRSLPVAQALIQVNILRAIQEQEPRVTVTDITMTTDGDSKLSPTVKFVLTEEVEDE</sequence>
<evidence type="ECO:0000313" key="1">
    <source>
        <dbReference type="EMBL" id="MFD1128257.1"/>
    </source>
</evidence>
<accession>A0ABW3PRV5</accession>